<dbReference type="Proteomes" id="UP001215461">
    <property type="component" value="Unassembled WGS sequence"/>
</dbReference>
<feature type="domain" description="Glycosyltransferase GT-D fold" evidence="1">
    <location>
        <begin position="56"/>
        <end position="282"/>
    </location>
</feature>
<dbReference type="AlphaFoldDB" id="A0ABD4XIG5"/>
<accession>A0ABD4XIG5</accession>
<organism evidence="2 3">
    <name type="scientific">Weissella paramesenteroides</name>
    <name type="common">Leuconostoc paramesenteroides</name>
    <dbReference type="NCBI Taxonomy" id="1249"/>
    <lineage>
        <taxon>Bacteria</taxon>
        <taxon>Bacillati</taxon>
        <taxon>Bacillota</taxon>
        <taxon>Bacilli</taxon>
        <taxon>Lactobacillales</taxon>
        <taxon>Lactobacillaceae</taxon>
        <taxon>Weissella</taxon>
    </lineage>
</organism>
<dbReference type="InterPro" id="IPR014869">
    <property type="entry name" value="GT-D"/>
</dbReference>
<protein>
    <submittedName>
        <fullName evidence="2">DUF1792 domain-containing protein</fullName>
    </submittedName>
</protein>
<comment type="caution">
    <text evidence="2">The sequence shown here is derived from an EMBL/GenBank/DDBJ whole genome shotgun (WGS) entry which is preliminary data.</text>
</comment>
<dbReference type="Pfam" id="PF08759">
    <property type="entry name" value="GT-D"/>
    <property type="match status" value="1"/>
</dbReference>
<evidence type="ECO:0000313" key="3">
    <source>
        <dbReference type="Proteomes" id="UP001215461"/>
    </source>
</evidence>
<gene>
    <name evidence="2" type="ORF">G9403_04245</name>
</gene>
<name>A0ABD4XIG5_WEIPA</name>
<evidence type="ECO:0000259" key="1">
    <source>
        <dbReference type="Pfam" id="PF08759"/>
    </source>
</evidence>
<dbReference type="EMBL" id="JAANXN010000004">
    <property type="protein sequence ID" value="MDF8370872.1"/>
    <property type="molecule type" value="Genomic_DNA"/>
</dbReference>
<sequence length="306" mass="34975">MTILKRIIKSKFVQSLKIIKIVYYPLYQSAVNKFNFNVASPLKTVETIEKNDLSLGRFGDGEMRIMFQHGNIGFQKYDSDLAQELFEAATSSKEYAIALPHGFLSTRSDNLRTSVFWWKYTFENRNNINKFVESSLTNSFLDTNFSRTVTELKDKDNIDKVIHSVKNLWENRTVLMVEGDQTKFGVGNDLLDNAKKIHRVIGPAVNAYSAIDDLESSIMELNQKISNPLILVALGPTATVLVHRLALKGVQAIDIGHFDLQYEYYLRGAFHRVNVANKYDNELGTTGNAGNKKNHKYEEEIYKRFL</sequence>
<dbReference type="RefSeq" id="WP_277362168.1">
    <property type="nucleotide sequence ID" value="NZ_JAANXN010000004.1"/>
</dbReference>
<reference evidence="2 3" key="1">
    <citation type="submission" date="2020-03" db="EMBL/GenBank/DDBJ databases">
        <title>Comparative genomics of Weissella paramesenteroides.</title>
        <authorList>
            <person name="Kant R."/>
            <person name="Takala T."/>
            <person name="Saris P."/>
        </authorList>
    </citation>
    <scope>NUCLEOTIDE SEQUENCE [LARGE SCALE GENOMIC DNA]</scope>
    <source>
        <strain evidence="2 3">SJ27-4</strain>
    </source>
</reference>
<proteinExistence type="predicted"/>
<evidence type="ECO:0000313" key="2">
    <source>
        <dbReference type="EMBL" id="MDF8370872.1"/>
    </source>
</evidence>